<feature type="domain" description="NAD-dependent epimerase/dehydratase" evidence="3">
    <location>
        <begin position="3"/>
        <end position="209"/>
    </location>
</feature>
<name>A0A5C8NR95_9BURK</name>
<protein>
    <submittedName>
        <fullName evidence="4">NAD-dependent epimerase/dehydratase family protein</fullName>
    </submittedName>
</protein>
<evidence type="ECO:0000259" key="3">
    <source>
        <dbReference type="Pfam" id="PF01370"/>
    </source>
</evidence>
<dbReference type="Pfam" id="PF01370">
    <property type="entry name" value="Epimerase"/>
    <property type="match status" value="1"/>
</dbReference>
<dbReference type="InterPro" id="IPR001509">
    <property type="entry name" value="Epimerase_deHydtase"/>
</dbReference>
<keyword evidence="2" id="KW-0119">Carbohydrate metabolism</keyword>
<dbReference type="SUPFAM" id="SSF51735">
    <property type="entry name" value="NAD(P)-binding Rossmann-fold domains"/>
    <property type="match status" value="1"/>
</dbReference>
<keyword evidence="1" id="KW-0521">NADP</keyword>
<dbReference type="AlphaFoldDB" id="A0A5C8NR95"/>
<dbReference type="Proteomes" id="UP000321548">
    <property type="component" value="Unassembled WGS sequence"/>
</dbReference>
<sequence>MRVLITGAGGFLGTRLARALVARGSLVGPSGRTAPITELVLADRRAPEALALPAGSGIRLRSMETDVADPAAPAALLDDDVDSVFPLAATLTVESETDFARGLAVNLHGLLALLEALRLRGKAPRLVFTSSLAAFGGPLPEVVGDGVPLTPQTSYGTQKAIGELLIDDYARHGFVDGRCLRLPIVMTRHAGAQAPPPGSVVPTVSGAIAAIVGDRLLGRDVVCPLAPDTRIAAASAERVVDALIAVHDLPAEAFGHTRAMNLPSLSLTLAELADASERVAEGAGARVGAMRWQPEPRFQLAVDQWPKRFESARASRAGIRADASADEIVAAYLRDNPRALA</sequence>
<comment type="caution">
    <text evidence="4">The sequence shown here is derived from an EMBL/GenBank/DDBJ whole genome shotgun (WGS) entry which is preliminary data.</text>
</comment>
<dbReference type="Gene3D" id="3.90.25.10">
    <property type="entry name" value="UDP-galactose 4-epimerase, domain 1"/>
    <property type="match status" value="1"/>
</dbReference>
<evidence type="ECO:0000256" key="2">
    <source>
        <dbReference type="ARBA" id="ARBA00023277"/>
    </source>
</evidence>
<evidence type="ECO:0000313" key="5">
    <source>
        <dbReference type="Proteomes" id="UP000321548"/>
    </source>
</evidence>
<dbReference type="EMBL" id="VDUY01000007">
    <property type="protein sequence ID" value="TXL63862.1"/>
    <property type="molecule type" value="Genomic_DNA"/>
</dbReference>
<dbReference type="RefSeq" id="WP_147705556.1">
    <property type="nucleotide sequence ID" value="NZ_VDUY01000007.1"/>
</dbReference>
<keyword evidence="5" id="KW-1185">Reference proteome</keyword>
<dbReference type="InterPro" id="IPR036291">
    <property type="entry name" value="NAD(P)-bd_dom_sf"/>
</dbReference>
<evidence type="ECO:0000256" key="1">
    <source>
        <dbReference type="ARBA" id="ARBA00022857"/>
    </source>
</evidence>
<proteinExistence type="predicted"/>
<dbReference type="Gene3D" id="3.40.50.720">
    <property type="entry name" value="NAD(P)-binding Rossmann-like Domain"/>
    <property type="match status" value="1"/>
</dbReference>
<accession>A0A5C8NR95</accession>
<reference evidence="4 5" key="1">
    <citation type="submission" date="2019-06" db="EMBL/GenBank/DDBJ databases">
        <title>Quisquiliibacterium sp. nov., isolated from a maize field.</title>
        <authorList>
            <person name="Lin S.-Y."/>
            <person name="Tsai C.-F."/>
            <person name="Young C.-C."/>
        </authorList>
    </citation>
    <scope>NUCLEOTIDE SEQUENCE [LARGE SCALE GENOMIC DNA]</scope>
    <source>
        <strain evidence="4 5">CC-CFT501</strain>
    </source>
</reference>
<dbReference type="PANTHER" id="PTHR43103:SF3">
    <property type="entry name" value="ADP-L-GLYCERO-D-MANNO-HEPTOSE-6-EPIMERASE"/>
    <property type="match status" value="1"/>
</dbReference>
<gene>
    <name evidence="4" type="ORF">FHP08_16350</name>
</gene>
<dbReference type="OrthoDB" id="9801056at2"/>
<evidence type="ECO:0000313" key="4">
    <source>
        <dbReference type="EMBL" id="TXL63862.1"/>
    </source>
</evidence>
<dbReference type="PANTHER" id="PTHR43103">
    <property type="entry name" value="NUCLEOSIDE-DIPHOSPHATE-SUGAR EPIMERASE"/>
    <property type="match status" value="1"/>
</dbReference>
<organism evidence="4 5">
    <name type="scientific">Zeimonas arvi</name>
    <dbReference type="NCBI Taxonomy" id="2498847"/>
    <lineage>
        <taxon>Bacteria</taxon>
        <taxon>Pseudomonadati</taxon>
        <taxon>Pseudomonadota</taxon>
        <taxon>Betaproteobacteria</taxon>
        <taxon>Burkholderiales</taxon>
        <taxon>Burkholderiaceae</taxon>
        <taxon>Zeimonas</taxon>
    </lineage>
</organism>